<dbReference type="InterPro" id="IPR001214">
    <property type="entry name" value="SET_dom"/>
</dbReference>
<dbReference type="EMBL" id="JALLBG020000312">
    <property type="protein sequence ID" value="KAL3756265.1"/>
    <property type="molecule type" value="Genomic_DNA"/>
</dbReference>
<evidence type="ECO:0000313" key="3">
    <source>
        <dbReference type="EMBL" id="KAL3756265.1"/>
    </source>
</evidence>
<dbReference type="Gene3D" id="2.170.270.10">
    <property type="entry name" value="SET domain"/>
    <property type="match status" value="1"/>
</dbReference>
<protein>
    <recommendedName>
        <fullName evidence="2">SET domain-containing protein</fullName>
    </recommendedName>
</protein>
<dbReference type="Gene3D" id="1.10.220.160">
    <property type="match status" value="1"/>
</dbReference>
<name>A0ABD3LWZ4_9STRA</name>
<dbReference type="AlphaFoldDB" id="A0ABD3LWZ4"/>
<accession>A0ABD3LWZ4</accession>
<gene>
    <name evidence="3" type="ORF">ACHAWU_007216</name>
</gene>
<organism evidence="3 4">
    <name type="scientific">Discostella pseudostelligera</name>
    <dbReference type="NCBI Taxonomy" id="259834"/>
    <lineage>
        <taxon>Eukaryota</taxon>
        <taxon>Sar</taxon>
        <taxon>Stramenopiles</taxon>
        <taxon>Ochrophyta</taxon>
        <taxon>Bacillariophyta</taxon>
        <taxon>Coscinodiscophyceae</taxon>
        <taxon>Thalassiosirophycidae</taxon>
        <taxon>Stephanodiscales</taxon>
        <taxon>Stephanodiscaceae</taxon>
        <taxon>Discostella</taxon>
    </lineage>
</organism>
<feature type="region of interest" description="Disordered" evidence="1">
    <location>
        <begin position="619"/>
        <end position="647"/>
    </location>
</feature>
<dbReference type="Pfam" id="PF00856">
    <property type="entry name" value="SET"/>
    <property type="match status" value="1"/>
</dbReference>
<sequence length="647" mass="70860">MAEVRSLSNSIVASDSFQPHDQYGLFATTAYREGDVILVESPLLVLSASASTSASATHADNNASIMIAVTATSDTLSSSESVPVPSCRSQFASTSLSSTTTTKAKDSLTLKDLVLPPSVQNQLHSKSNSKDAIIDESRINKLRGMILVLATYAVHPPSEETLSNLMQLYHPSMSCTNTTNEKQHDRADEEDAIELAKLALKCCELMSAPKSALSNLLQNDTTKDQLIKVLLIYSCNAFEGGRIYHRLSRVNHSCNPNAVVLEGCNSVSNTTSSSSNNDTETKQQDVSILKAACDIAPGEEITISYLGKYLFAGYSTRQRILRANKHFVCGCSRCSIAVDDNVMNGINGDRSDGQISAANNSSVDDVASSIPCPACHPRSGRYLDEDIMLDEDGDEDNGFKVCYAIPRNGLMPTERSMHCTSCKGTIRVIPDGDGGSMRNKKEGNAIKYMCMAEEKVHERLESIGKMNGGGGDNDTESEQDMDRQFLQMATSICGSRHWTTHFMNLHVMEESLATIHTTMMSNAKKDAEMMEDIYVEIAEAADGLDKAYKFASSLGLKLHPAHWLFDYTIALAQTLVGLGDEKSQKYGSTWIEKVETYAERFENERMQEVVIALRDAWKKGDEGDGTEKGGKREIEDVNDDTKRRKLG</sequence>
<dbReference type="InterPro" id="IPR046341">
    <property type="entry name" value="SET_dom_sf"/>
</dbReference>
<comment type="caution">
    <text evidence="3">The sequence shown here is derived from an EMBL/GenBank/DDBJ whole genome shotgun (WGS) entry which is preliminary data.</text>
</comment>
<feature type="domain" description="SET" evidence="2">
    <location>
        <begin position="9"/>
        <end position="306"/>
    </location>
</feature>
<dbReference type="CDD" id="cd20071">
    <property type="entry name" value="SET_SMYD"/>
    <property type="match status" value="1"/>
</dbReference>
<evidence type="ECO:0000313" key="4">
    <source>
        <dbReference type="Proteomes" id="UP001530293"/>
    </source>
</evidence>
<keyword evidence="4" id="KW-1185">Reference proteome</keyword>
<dbReference type="Gene3D" id="6.10.140.2220">
    <property type="match status" value="1"/>
</dbReference>
<evidence type="ECO:0000256" key="1">
    <source>
        <dbReference type="SAM" id="MobiDB-lite"/>
    </source>
</evidence>
<dbReference type="Proteomes" id="UP001530293">
    <property type="component" value="Unassembled WGS sequence"/>
</dbReference>
<reference evidence="3 4" key="1">
    <citation type="submission" date="2024-10" db="EMBL/GenBank/DDBJ databases">
        <title>Updated reference genomes for cyclostephanoid diatoms.</title>
        <authorList>
            <person name="Roberts W.R."/>
            <person name="Alverson A.J."/>
        </authorList>
    </citation>
    <scope>NUCLEOTIDE SEQUENCE [LARGE SCALE GENOMIC DNA]</scope>
    <source>
        <strain evidence="3 4">AJA232-27</strain>
    </source>
</reference>
<dbReference type="PANTHER" id="PTHR12197:SF251">
    <property type="entry name" value="EG:BACR7C10.4 PROTEIN"/>
    <property type="match status" value="1"/>
</dbReference>
<dbReference type="SUPFAM" id="SSF82199">
    <property type="entry name" value="SET domain"/>
    <property type="match status" value="1"/>
</dbReference>
<dbReference type="PANTHER" id="PTHR12197">
    <property type="entry name" value="HISTONE-LYSINE N-METHYLTRANSFERASE SMYD"/>
    <property type="match status" value="1"/>
</dbReference>
<evidence type="ECO:0000259" key="2">
    <source>
        <dbReference type="PROSITE" id="PS50280"/>
    </source>
</evidence>
<dbReference type="InterPro" id="IPR050869">
    <property type="entry name" value="H3K4_H4K5_MeTrfase"/>
</dbReference>
<dbReference type="PROSITE" id="PS50280">
    <property type="entry name" value="SET"/>
    <property type="match status" value="1"/>
</dbReference>
<proteinExistence type="predicted"/>